<comment type="caution">
    <text evidence="3">The sequence shown here is derived from an EMBL/GenBank/DDBJ whole genome shotgun (WGS) entry which is preliminary data.</text>
</comment>
<name>A0AAD7CT60_MYCRO</name>
<evidence type="ECO:0000256" key="1">
    <source>
        <dbReference type="ARBA" id="ARBA00009005"/>
    </source>
</evidence>
<evidence type="ECO:0000313" key="4">
    <source>
        <dbReference type="Proteomes" id="UP001221757"/>
    </source>
</evidence>
<dbReference type="Gene3D" id="3.40.50.12660">
    <property type="match status" value="1"/>
</dbReference>
<organism evidence="3 4">
    <name type="scientific">Mycena rosella</name>
    <name type="common">Pink bonnet</name>
    <name type="synonym">Agaricus rosellus</name>
    <dbReference type="NCBI Taxonomy" id="1033263"/>
    <lineage>
        <taxon>Eukaryota</taxon>
        <taxon>Fungi</taxon>
        <taxon>Dikarya</taxon>
        <taxon>Basidiomycota</taxon>
        <taxon>Agaricomycotina</taxon>
        <taxon>Agaricomycetes</taxon>
        <taxon>Agaricomycetidae</taxon>
        <taxon>Agaricales</taxon>
        <taxon>Marasmiineae</taxon>
        <taxon>Mycenaceae</taxon>
        <taxon>Mycena</taxon>
    </lineage>
</organism>
<dbReference type="Proteomes" id="UP001221757">
    <property type="component" value="Unassembled WGS sequence"/>
</dbReference>
<evidence type="ECO:0000259" key="2">
    <source>
        <dbReference type="Pfam" id="PF00656"/>
    </source>
</evidence>
<accession>A0AAD7CT60</accession>
<dbReference type="GO" id="GO:0004197">
    <property type="term" value="F:cysteine-type endopeptidase activity"/>
    <property type="evidence" value="ECO:0007669"/>
    <property type="project" value="InterPro"/>
</dbReference>
<dbReference type="GO" id="GO:0006508">
    <property type="term" value="P:proteolysis"/>
    <property type="evidence" value="ECO:0007669"/>
    <property type="project" value="InterPro"/>
</dbReference>
<dbReference type="GO" id="GO:0005737">
    <property type="term" value="C:cytoplasm"/>
    <property type="evidence" value="ECO:0007669"/>
    <property type="project" value="TreeGrafter"/>
</dbReference>
<evidence type="ECO:0000313" key="3">
    <source>
        <dbReference type="EMBL" id="KAJ7662430.1"/>
    </source>
</evidence>
<sequence length="224" mass="24929">MKFCNIHSVLVNLGLAQVTPHLARKKAFLIGVKGDYKPLQGTHEDVQGFRTLLIEKFEFQSNDITMMLDDGVGTQPTEVNIMSTLRTFLVGHHPGDLFVFVYAGHAKQTECLDGTEQDGLDEGIITCDDPTNGYTIILDDVLHNYLVKPLAPGSRLIVSTDLKHHRFRRSVRRLREITGFPGPRVTEAVPENTATTQFCSGYCQRINTGHRAPNVICFSACKDS</sequence>
<dbReference type="InterPro" id="IPR011600">
    <property type="entry name" value="Pept_C14_caspase"/>
</dbReference>
<dbReference type="EMBL" id="JARKIE010000240">
    <property type="protein sequence ID" value="KAJ7662430.1"/>
    <property type="molecule type" value="Genomic_DNA"/>
</dbReference>
<feature type="domain" description="Peptidase C14 caspase" evidence="2">
    <location>
        <begin position="24"/>
        <end position="164"/>
    </location>
</feature>
<dbReference type="Pfam" id="PF00656">
    <property type="entry name" value="Peptidase_C14"/>
    <property type="match status" value="1"/>
</dbReference>
<gene>
    <name evidence="3" type="ORF">B0H17DRAFT_1185036</name>
</gene>
<reference evidence="3" key="1">
    <citation type="submission" date="2023-03" db="EMBL/GenBank/DDBJ databases">
        <title>Massive genome expansion in bonnet fungi (Mycena s.s.) driven by repeated elements and novel gene families across ecological guilds.</title>
        <authorList>
            <consortium name="Lawrence Berkeley National Laboratory"/>
            <person name="Harder C.B."/>
            <person name="Miyauchi S."/>
            <person name="Viragh M."/>
            <person name="Kuo A."/>
            <person name="Thoen E."/>
            <person name="Andreopoulos B."/>
            <person name="Lu D."/>
            <person name="Skrede I."/>
            <person name="Drula E."/>
            <person name="Henrissat B."/>
            <person name="Morin E."/>
            <person name="Kohler A."/>
            <person name="Barry K."/>
            <person name="LaButti K."/>
            <person name="Morin E."/>
            <person name="Salamov A."/>
            <person name="Lipzen A."/>
            <person name="Mereny Z."/>
            <person name="Hegedus B."/>
            <person name="Baldrian P."/>
            <person name="Stursova M."/>
            <person name="Weitz H."/>
            <person name="Taylor A."/>
            <person name="Grigoriev I.V."/>
            <person name="Nagy L.G."/>
            <person name="Martin F."/>
            <person name="Kauserud H."/>
        </authorList>
    </citation>
    <scope>NUCLEOTIDE SEQUENCE</scope>
    <source>
        <strain evidence="3">CBHHK067</strain>
    </source>
</reference>
<feature type="non-terminal residue" evidence="3">
    <location>
        <position position="1"/>
    </location>
</feature>
<dbReference type="InterPro" id="IPR050452">
    <property type="entry name" value="Metacaspase"/>
</dbReference>
<comment type="similarity">
    <text evidence="1">Belongs to the peptidase C14B family.</text>
</comment>
<keyword evidence="4" id="KW-1185">Reference proteome</keyword>
<dbReference type="PANTHER" id="PTHR48104">
    <property type="entry name" value="METACASPASE-4"/>
    <property type="match status" value="1"/>
</dbReference>
<proteinExistence type="inferred from homology"/>
<dbReference type="PANTHER" id="PTHR48104:SF30">
    <property type="entry name" value="METACASPASE-1"/>
    <property type="match status" value="1"/>
</dbReference>
<dbReference type="AlphaFoldDB" id="A0AAD7CT60"/>
<protein>
    <submittedName>
        <fullName evidence="3">Caspase domain-containing protein</fullName>
    </submittedName>
</protein>